<dbReference type="PANTHER" id="PTHR46603">
    <property type="entry name" value="ABSCISSION/NOCUT CHECKPOINT REGULATOR"/>
    <property type="match status" value="1"/>
</dbReference>
<reference evidence="1" key="1">
    <citation type="submission" date="2021-03" db="EMBL/GenBank/DDBJ databases">
        <authorList>
            <person name="Tagirdzhanova G."/>
        </authorList>
    </citation>
    <scope>NUCLEOTIDE SEQUENCE</scope>
</reference>
<protein>
    <recommendedName>
        <fullName evidence="3">Abscission/NoCut checkpoint regulator</fullName>
    </recommendedName>
</protein>
<proteinExistence type="predicted"/>
<dbReference type="PANTHER" id="PTHR46603:SF1">
    <property type="entry name" value="ABSCISSION_NOCUT CHECKPOINT REGULATOR"/>
    <property type="match status" value="1"/>
</dbReference>
<evidence type="ECO:0008006" key="3">
    <source>
        <dbReference type="Google" id="ProtNLM"/>
    </source>
</evidence>
<evidence type="ECO:0000313" key="1">
    <source>
        <dbReference type="EMBL" id="CAF9939490.1"/>
    </source>
</evidence>
<evidence type="ECO:0000313" key="2">
    <source>
        <dbReference type="Proteomes" id="UP000664534"/>
    </source>
</evidence>
<comment type="caution">
    <text evidence="1">The sequence shown here is derived from an EMBL/GenBank/DDBJ whole genome shotgun (WGS) entry which is preliminary data.</text>
</comment>
<organism evidence="1 2">
    <name type="scientific">Imshaugia aleurites</name>
    <dbReference type="NCBI Taxonomy" id="172621"/>
    <lineage>
        <taxon>Eukaryota</taxon>
        <taxon>Fungi</taxon>
        <taxon>Dikarya</taxon>
        <taxon>Ascomycota</taxon>
        <taxon>Pezizomycotina</taxon>
        <taxon>Lecanoromycetes</taxon>
        <taxon>OSLEUM clade</taxon>
        <taxon>Lecanoromycetidae</taxon>
        <taxon>Lecanorales</taxon>
        <taxon>Lecanorineae</taxon>
        <taxon>Parmeliaceae</taxon>
        <taxon>Imshaugia</taxon>
    </lineage>
</organism>
<dbReference type="InterPro" id="IPR044553">
    <property type="entry name" value="Bbox1_ANCHR"/>
</dbReference>
<gene>
    <name evidence="1" type="ORF">IMSHALPRED_001371</name>
</gene>
<accession>A0A8H3J2F6</accession>
<dbReference type="AlphaFoldDB" id="A0A8H3J2F6"/>
<dbReference type="SUPFAM" id="SSF57845">
    <property type="entry name" value="B-box zinc-binding domain"/>
    <property type="match status" value="1"/>
</dbReference>
<dbReference type="EMBL" id="CAJPDT010000119">
    <property type="protein sequence ID" value="CAF9939490.1"/>
    <property type="molecule type" value="Genomic_DNA"/>
</dbReference>
<dbReference type="OrthoDB" id="5407799at2759"/>
<dbReference type="Pfam" id="PF22586">
    <property type="entry name" value="ANCHR-like_BBOX"/>
    <property type="match status" value="1"/>
</dbReference>
<name>A0A8H3J2F6_9LECA</name>
<dbReference type="Proteomes" id="UP000664534">
    <property type="component" value="Unassembled WGS sequence"/>
</dbReference>
<sequence>MGDESSDYDNALLARLNKLKRSNVSFGSSNSPSIPAGPSKLCDTSEDLIARFERLHGRRSADDHMQAPLTDIVGNDDDRPPSPTIEELLAQLGPEDQYKINTTDLDEGNKLIVEAKHTLYNEDASIQDTERRRSHANIDKSLREPIEIVTPKQDEDDEAEASLQHILDEVELERQQEPVSTDPSFGTDMVSAPPASAAPDSFASLVFPCIPDLPLPSLALPSAPDAAPSIRKPTLKVPGFSDHDIDSWCIICCANATVKCFGCDGDLYCWGCWREGHIGEDVGLEEKSHVWERAVKRKG</sequence>
<dbReference type="CDD" id="cd19817">
    <property type="entry name" value="Bbox1_ANCHR-like"/>
    <property type="match status" value="1"/>
</dbReference>
<keyword evidence="2" id="KW-1185">Reference proteome</keyword>